<keyword evidence="7" id="KW-1185">Reference proteome</keyword>
<dbReference type="RefSeq" id="WP_318786537.1">
    <property type="nucleotide sequence ID" value="NZ_JAWDKC010000032.1"/>
</dbReference>
<keyword evidence="4" id="KW-0411">Iron-sulfur</keyword>
<dbReference type="CDD" id="cd01335">
    <property type="entry name" value="Radical_SAM"/>
    <property type="match status" value="1"/>
</dbReference>
<dbReference type="Proteomes" id="UP001272052">
    <property type="component" value="Unassembled WGS sequence"/>
</dbReference>
<dbReference type="Pfam" id="PF04055">
    <property type="entry name" value="Radical_SAM"/>
    <property type="match status" value="1"/>
</dbReference>
<name>A0ABU3VRR6_9EURY</name>
<keyword evidence="3" id="KW-0408">Iron</keyword>
<gene>
    <name evidence="6" type="primary">moaA_2</name>
    <name evidence="6" type="ORF">MmiAt1_17100</name>
</gene>
<evidence type="ECO:0000256" key="3">
    <source>
        <dbReference type="ARBA" id="ARBA00023004"/>
    </source>
</evidence>
<dbReference type="SFLD" id="SFLDG01067">
    <property type="entry name" value="SPASM/twitch_domain_containing"/>
    <property type="match status" value="1"/>
</dbReference>
<organism evidence="6 7">
    <name type="scientific">Methanimicrococcus hacksteinii</name>
    <dbReference type="NCBI Taxonomy" id="3028293"/>
    <lineage>
        <taxon>Archaea</taxon>
        <taxon>Methanobacteriati</taxon>
        <taxon>Methanobacteriota</taxon>
        <taxon>Stenosarchaea group</taxon>
        <taxon>Methanomicrobia</taxon>
        <taxon>Methanosarcinales</taxon>
        <taxon>Methanosarcinaceae</taxon>
        <taxon>Methanimicrococcus</taxon>
    </lineage>
</organism>
<dbReference type="SFLD" id="SFLDS00029">
    <property type="entry name" value="Radical_SAM"/>
    <property type="match status" value="1"/>
</dbReference>
<feature type="domain" description="Radical SAM core" evidence="5">
    <location>
        <begin position="101"/>
        <end position="310"/>
    </location>
</feature>
<dbReference type="InterPro" id="IPR007197">
    <property type="entry name" value="rSAM"/>
</dbReference>
<evidence type="ECO:0000313" key="7">
    <source>
        <dbReference type="Proteomes" id="UP001272052"/>
    </source>
</evidence>
<sequence>MKYPIYKNPVFRVDIEPAADVTKVAAGGVLSPVLKKTVSSEMSFFDNEKYVAELSEASDSSFSSYFDRYGNALIYSTWMPPIPSPAFSRMVKSRMSAAVGRYRPEQVTISITEECPNRCLHCALPNKNNHSKLTPDETKDAVDQAIRAGATNIIFDGGEPLGYAGLEDLISYVNPDLAIACMFTSGVGLTEEKAESLKGAGLYSVSVSIDSPYEEKHDYMRGVPGVFQNAVSGIQNALSAGLLVNMYVVLAPHNVYDLDAVYDLAKTLGVHELSFYEIVPTGRWIDNTTDILTSEQHEIFKNFVEKCNADPAGPKLFSGPLVINEFGCMAGRQWMHITPEGDILPCSCVPIPYGNVKTGPNAVSAAWKKIRADPAYRAGKGCLMRDSDFREKYGEQFR</sequence>
<comment type="caution">
    <text evidence="6">The sequence shown here is derived from an EMBL/GenBank/DDBJ whole genome shotgun (WGS) entry which is preliminary data.</text>
</comment>
<dbReference type="PROSITE" id="PS51918">
    <property type="entry name" value="RADICAL_SAM"/>
    <property type="match status" value="1"/>
</dbReference>
<dbReference type="PANTHER" id="PTHR11228">
    <property type="entry name" value="RADICAL SAM DOMAIN PROTEIN"/>
    <property type="match status" value="1"/>
</dbReference>
<dbReference type="SMART" id="SM00729">
    <property type="entry name" value="Elp3"/>
    <property type="match status" value="1"/>
</dbReference>
<dbReference type="Gene3D" id="3.20.20.70">
    <property type="entry name" value="Aldolase class I"/>
    <property type="match status" value="1"/>
</dbReference>
<dbReference type="PANTHER" id="PTHR11228:SF7">
    <property type="entry name" value="PQQA PEPTIDE CYCLASE"/>
    <property type="match status" value="1"/>
</dbReference>
<dbReference type="InterPro" id="IPR050377">
    <property type="entry name" value="Radical_SAM_PqqE_MftC-like"/>
</dbReference>
<evidence type="ECO:0000256" key="1">
    <source>
        <dbReference type="ARBA" id="ARBA00022691"/>
    </source>
</evidence>
<proteinExistence type="predicted"/>
<reference evidence="6 7" key="1">
    <citation type="submission" date="2023-06" db="EMBL/GenBank/DDBJ databases">
        <title>Genome sequence of Methanimicrococcus sp. At1.</title>
        <authorList>
            <person name="Protasov E."/>
            <person name="Platt K."/>
            <person name="Poehlein A."/>
            <person name="Daniel R."/>
            <person name="Brune A."/>
        </authorList>
    </citation>
    <scope>NUCLEOTIDE SEQUENCE [LARGE SCALE GENOMIC DNA]</scope>
    <source>
        <strain evidence="6 7">At1</strain>
    </source>
</reference>
<keyword evidence="2" id="KW-0479">Metal-binding</keyword>
<dbReference type="InterPro" id="IPR006638">
    <property type="entry name" value="Elp3/MiaA/NifB-like_rSAM"/>
</dbReference>
<dbReference type="InterPro" id="IPR058240">
    <property type="entry name" value="rSAM_sf"/>
</dbReference>
<dbReference type="EMBL" id="JAWDKC010000032">
    <property type="protein sequence ID" value="MDV0446097.1"/>
    <property type="molecule type" value="Genomic_DNA"/>
</dbReference>
<dbReference type="SFLD" id="SFLDG01386">
    <property type="entry name" value="main_SPASM_domain-containing"/>
    <property type="match status" value="1"/>
</dbReference>
<evidence type="ECO:0000256" key="2">
    <source>
        <dbReference type="ARBA" id="ARBA00022723"/>
    </source>
</evidence>
<keyword evidence="1" id="KW-0949">S-adenosyl-L-methionine</keyword>
<dbReference type="SUPFAM" id="SSF102114">
    <property type="entry name" value="Radical SAM enzymes"/>
    <property type="match status" value="1"/>
</dbReference>
<evidence type="ECO:0000259" key="5">
    <source>
        <dbReference type="PROSITE" id="PS51918"/>
    </source>
</evidence>
<dbReference type="InterPro" id="IPR013785">
    <property type="entry name" value="Aldolase_TIM"/>
</dbReference>
<protein>
    <submittedName>
        <fullName evidence="6">GTP 3',8-cyclase</fullName>
    </submittedName>
</protein>
<evidence type="ECO:0000256" key="4">
    <source>
        <dbReference type="ARBA" id="ARBA00023014"/>
    </source>
</evidence>
<evidence type="ECO:0000313" key="6">
    <source>
        <dbReference type="EMBL" id="MDV0446097.1"/>
    </source>
</evidence>
<accession>A0ABU3VRR6</accession>